<sequence length="423" mass="47301">MRKALFYASIIMLAVSTGCSKEKKGPIVAKVPGESENRNVKTSAIDFIHPGTVLTKPQMQYAYAQAIANVEPYKTTFANFQSNYATFLSSSYAPHAHTQVGRNLYKSDYENDAMAMFVNGVMWNMTGQTRYADKVIQLLDAWASTCTSIQYPDNDWQLCNGYGLHFMIYGADMVYNYSGLTSTKKTNYKNLFKIFYNYYAAYAATYSKTAPFVVDGWPSWGSSAGKFIMAYGIFCESQTAYNLSLEYFNRTAANGADNGTNVTAFLSTGQPIEGGRDQYYTQLCLASFLEWAQMAYNQGNKSLYDARSGVIGKAMEYTAKYNLGNNVTWDPVTPATSIWQVTPPIAAISSSNRGNYRPIWYMAYNYYHRYRGLSMPYTEQVVASHVNEGATATITDEVGWGSLFYCNTSQAVVSPSYTWSGIY</sequence>
<proteinExistence type="predicted"/>
<keyword evidence="1" id="KW-0732">Signal</keyword>
<evidence type="ECO:0000256" key="1">
    <source>
        <dbReference type="ARBA" id="ARBA00022729"/>
    </source>
</evidence>
<reference evidence="5" key="1">
    <citation type="journal article" date="2019" name="Int. J. Syst. Evol. Microbiol.">
        <title>The Global Catalogue of Microorganisms (GCM) 10K type strain sequencing project: providing services to taxonomists for standard genome sequencing and annotation.</title>
        <authorList>
            <consortium name="The Broad Institute Genomics Platform"/>
            <consortium name="The Broad Institute Genome Sequencing Center for Infectious Disease"/>
            <person name="Wu L."/>
            <person name="Ma J."/>
        </authorList>
    </citation>
    <scope>NUCLEOTIDE SEQUENCE [LARGE SCALE GENOMIC DNA]</scope>
    <source>
        <strain evidence="5">JCM 16601</strain>
    </source>
</reference>
<accession>A0ABP7QZQ6</accession>
<name>A0ABP7QZQ6_9SPHI</name>
<dbReference type="RefSeq" id="WP_259086774.1">
    <property type="nucleotide sequence ID" value="NZ_BAAAZC010000031.1"/>
</dbReference>
<dbReference type="Proteomes" id="UP001500742">
    <property type="component" value="Unassembled WGS sequence"/>
</dbReference>
<evidence type="ECO:0000256" key="2">
    <source>
        <dbReference type="ARBA" id="ARBA00023239"/>
    </source>
</evidence>
<evidence type="ECO:0000313" key="4">
    <source>
        <dbReference type="EMBL" id="GAA3990091.1"/>
    </source>
</evidence>
<dbReference type="EMBL" id="BAAAZC010000031">
    <property type="protein sequence ID" value="GAA3990091.1"/>
    <property type="molecule type" value="Genomic_DNA"/>
</dbReference>
<keyword evidence="5" id="KW-1185">Reference proteome</keyword>
<dbReference type="Pfam" id="PF05426">
    <property type="entry name" value="Alginate_lyase"/>
    <property type="match status" value="1"/>
</dbReference>
<organism evidence="4 5">
    <name type="scientific">Mucilaginibacter dorajii</name>
    <dbReference type="NCBI Taxonomy" id="692994"/>
    <lineage>
        <taxon>Bacteria</taxon>
        <taxon>Pseudomonadati</taxon>
        <taxon>Bacteroidota</taxon>
        <taxon>Sphingobacteriia</taxon>
        <taxon>Sphingobacteriales</taxon>
        <taxon>Sphingobacteriaceae</taxon>
        <taxon>Mucilaginibacter</taxon>
    </lineage>
</organism>
<dbReference type="SUPFAM" id="SSF48230">
    <property type="entry name" value="Chondroitin AC/alginate lyase"/>
    <property type="match status" value="1"/>
</dbReference>
<evidence type="ECO:0000259" key="3">
    <source>
        <dbReference type="Pfam" id="PF05426"/>
    </source>
</evidence>
<feature type="domain" description="Alginate lyase" evidence="3">
    <location>
        <begin position="109"/>
        <end position="329"/>
    </location>
</feature>
<dbReference type="GO" id="GO:0016829">
    <property type="term" value="F:lyase activity"/>
    <property type="evidence" value="ECO:0007669"/>
    <property type="project" value="UniProtKB-KW"/>
</dbReference>
<keyword evidence="2 4" id="KW-0456">Lyase</keyword>
<evidence type="ECO:0000313" key="5">
    <source>
        <dbReference type="Proteomes" id="UP001500742"/>
    </source>
</evidence>
<comment type="caution">
    <text evidence="4">The sequence shown here is derived from an EMBL/GenBank/DDBJ whole genome shotgun (WGS) entry which is preliminary data.</text>
</comment>
<dbReference type="InterPro" id="IPR008397">
    <property type="entry name" value="Alginate_lyase_dom"/>
</dbReference>
<protein>
    <submittedName>
        <fullName evidence="4">Alginate lyase family protein</fullName>
    </submittedName>
</protein>
<gene>
    <name evidence="4" type="ORF">GCM10022210_49480</name>
</gene>
<dbReference type="Gene3D" id="1.50.10.100">
    <property type="entry name" value="Chondroitin AC/alginate lyase"/>
    <property type="match status" value="1"/>
</dbReference>
<dbReference type="PROSITE" id="PS51257">
    <property type="entry name" value="PROKAR_LIPOPROTEIN"/>
    <property type="match status" value="1"/>
</dbReference>
<dbReference type="InterPro" id="IPR008929">
    <property type="entry name" value="Chondroitin_lyas"/>
</dbReference>